<dbReference type="eggNOG" id="COG0251">
    <property type="taxonomic scope" value="Bacteria"/>
</dbReference>
<proteinExistence type="inferred from homology"/>
<dbReference type="EMBL" id="JMQI01000062">
    <property type="protein sequence ID" value="KDN18689.1"/>
    <property type="molecule type" value="Genomic_DNA"/>
</dbReference>
<evidence type="ECO:0000313" key="3">
    <source>
        <dbReference type="Proteomes" id="UP000027345"/>
    </source>
</evidence>
<dbReference type="CDD" id="cd00448">
    <property type="entry name" value="YjgF_YER057c_UK114_family"/>
    <property type="match status" value="1"/>
</dbReference>
<dbReference type="Gene3D" id="3.30.1330.40">
    <property type="entry name" value="RutC-like"/>
    <property type="match status" value="1"/>
</dbReference>
<dbReference type="SUPFAM" id="SSF55298">
    <property type="entry name" value="YjgF-like"/>
    <property type="match status" value="1"/>
</dbReference>
<keyword evidence="3" id="KW-1185">Reference proteome</keyword>
<sequence length="135" mass="14343">MIRRWNPDTVAAPLGMYSHLAHVPPGYELVVISGQVGALPDGSLAGADAEAQTEAVFANLERLLTAAGAQPGHLVKVFSMVAGTEHLAGFRSAQKRTFTRWYPDGDWPAQSLIVAAALARPDILVEVEAMAAVPR</sequence>
<dbReference type="GO" id="GO:0005829">
    <property type="term" value="C:cytosol"/>
    <property type="evidence" value="ECO:0007669"/>
    <property type="project" value="TreeGrafter"/>
</dbReference>
<organism evidence="2 3">
    <name type="scientific">Amycolatopsis rifamycinica</name>
    <dbReference type="NCBI Taxonomy" id="287986"/>
    <lineage>
        <taxon>Bacteria</taxon>
        <taxon>Bacillati</taxon>
        <taxon>Actinomycetota</taxon>
        <taxon>Actinomycetes</taxon>
        <taxon>Pseudonocardiales</taxon>
        <taxon>Pseudonocardiaceae</taxon>
        <taxon>Amycolatopsis</taxon>
    </lineage>
</organism>
<dbReference type="AlphaFoldDB" id="A0A066U3M0"/>
<evidence type="ECO:0000256" key="1">
    <source>
        <dbReference type="ARBA" id="ARBA00010552"/>
    </source>
</evidence>
<dbReference type="PANTHER" id="PTHR11803">
    <property type="entry name" value="2-IMINOBUTANOATE/2-IMINOPROPANOATE DEAMINASE RIDA"/>
    <property type="match status" value="1"/>
</dbReference>
<reference evidence="2 3" key="1">
    <citation type="submission" date="2014-05" db="EMBL/GenBank/DDBJ databases">
        <title>Draft genome sequence of Amycolatopsis rifamycinica DSM 46095.</title>
        <authorList>
            <person name="Lal R."/>
            <person name="Saxena A."/>
            <person name="Kumari R."/>
            <person name="Mukherjee U."/>
            <person name="Singh P."/>
            <person name="Sangwan N."/>
            <person name="Mahato N.K."/>
        </authorList>
    </citation>
    <scope>NUCLEOTIDE SEQUENCE [LARGE SCALE GENOMIC DNA]</scope>
    <source>
        <strain evidence="2 3">DSM 46095</strain>
    </source>
</reference>
<comment type="similarity">
    <text evidence="1">Belongs to the RutC family.</text>
</comment>
<name>A0A066U3M0_9PSEU</name>
<gene>
    <name evidence="2" type="ORF">DV20_29290</name>
</gene>
<dbReference type="GO" id="GO:0019239">
    <property type="term" value="F:deaminase activity"/>
    <property type="evidence" value="ECO:0007669"/>
    <property type="project" value="TreeGrafter"/>
</dbReference>
<accession>A0A066U3M0</accession>
<comment type="caution">
    <text evidence="2">The sequence shown here is derived from an EMBL/GenBank/DDBJ whole genome shotgun (WGS) entry which is preliminary data.</text>
</comment>
<dbReference type="Pfam" id="PF01042">
    <property type="entry name" value="Ribonuc_L-PSP"/>
    <property type="match status" value="1"/>
</dbReference>
<protein>
    <submittedName>
        <fullName evidence="2">Endoribonuclease</fullName>
    </submittedName>
</protein>
<dbReference type="InterPro" id="IPR035959">
    <property type="entry name" value="RutC-like_sf"/>
</dbReference>
<evidence type="ECO:0000313" key="2">
    <source>
        <dbReference type="EMBL" id="KDN18689.1"/>
    </source>
</evidence>
<dbReference type="PANTHER" id="PTHR11803:SF58">
    <property type="entry name" value="PROTEIN HMF1-RELATED"/>
    <property type="match status" value="1"/>
</dbReference>
<dbReference type="Proteomes" id="UP000027345">
    <property type="component" value="Unassembled WGS sequence"/>
</dbReference>
<dbReference type="OrthoDB" id="3212792at2"/>
<dbReference type="InterPro" id="IPR006175">
    <property type="entry name" value="YjgF/YER057c/UK114"/>
</dbReference>
<dbReference type="STRING" id="287986.DV20_29290"/>
<dbReference type="RefSeq" id="WP_043785832.1">
    <property type="nucleotide sequence ID" value="NZ_JMQI01000062.1"/>
</dbReference>